<dbReference type="RefSeq" id="WP_273580309.1">
    <property type="nucleotide sequence ID" value="NZ_JAQRFO010000032.1"/>
</dbReference>
<protein>
    <recommendedName>
        <fullName evidence="4">Secreted protein</fullName>
    </recommendedName>
</protein>
<evidence type="ECO:0000313" key="2">
    <source>
        <dbReference type="EMBL" id="MDC9622757.1"/>
    </source>
</evidence>
<feature type="chain" id="PRO_5046664750" description="Secreted protein" evidence="1">
    <location>
        <begin position="23"/>
        <end position="67"/>
    </location>
</feature>
<keyword evidence="1" id="KW-0732">Signal</keyword>
<dbReference type="EMBL" id="JAQRFO010000032">
    <property type="protein sequence ID" value="MDC9622757.1"/>
    <property type="molecule type" value="Genomic_DNA"/>
</dbReference>
<dbReference type="Proteomes" id="UP001214757">
    <property type="component" value="Unassembled WGS sequence"/>
</dbReference>
<name>A0ABT5M5D8_9GAMM</name>
<evidence type="ECO:0000313" key="3">
    <source>
        <dbReference type="Proteomes" id="UP001214757"/>
    </source>
</evidence>
<proteinExistence type="predicted"/>
<sequence length="67" mass="7328">MTLNLAAFCCTRWYFNACIAFADCSKTQGVTFCGLPLKVTPQPKNNTTLTGSGLLNRAVNLTLHFID</sequence>
<reference evidence="2 3" key="1">
    <citation type="submission" date="2023-02" db="EMBL/GenBank/DDBJ databases">
        <title>Entomopathogenic bacteria.</title>
        <authorList>
            <person name="Machado R.A."/>
        </authorList>
    </citation>
    <scope>NUCLEOTIDE SEQUENCE [LARGE SCALE GENOMIC DNA]</scope>
    <source>
        <strain evidence="2 3">XENO-7</strain>
    </source>
</reference>
<evidence type="ECO:0000256" key="1">
    <source>
        <dbReference type="SAM" id="SignalP"/>
    </source>
</evidence>
<accession>A0ABT5M5D8</accession>
<evidence type="ECO:0008006" key="4">
    <source>
        <dbReference type="Google" id="ProtNLM"/>
    </source>
</evidence>
<organism evidence="2 3">
    <name type="scientific">Xenorhabdus aichiensis</name>
    <dbReference type="NCBI Taxonomy" id="3025874"/>
    <lineage>
        <taxon>Bacteria</taxon>
        <taxon>Pseudomonadati</taxon>
        <taxon>Pseudomonadota</taxon>
        <taxon>Gammaproteobacteria</taxon>
        <taxon>Enterobacterales</taxon>
        <taxon>Morganellaceae</taxon>
        <taxon>Xenorhabdus</taxon>
    </lineage>
</organism>
<comment type="caution">
    <text evidence="2">The sequence shown here is derived from an EMBL/GenBank/DDBJ whole genome shotgun (WGS) entry which is preliminary data.</text>
</comment>
<gene>
    <name evidence="2" type="ORF">PSI22_14205</name>
</gene>
<keyword evidence="3" id="KW-1185">Reference proteome</keyword>
<feature type="signal peptide" evidence="1">
    <location>
        <begin position="1"/>
        <end position="22"/>
    </location>
</feature>